<accession>A0ABR8VAZ6</accession>
<evidence type="ECO:0000313" key="3">
    <source>
        <dbReference type="EMBL" id="MBD8001964.1"/>
    </source>
</evidence>
<gene>
    <name evidence="3" type="ORF">H9626_07000</name>
</gene>
<feature type="transmembrane region" description="Helical" evidence="1">
    <location>
        <begin position="21"/>
        <end position="41"/>
    </location>
</feature>
<feature type="transmembrane region" description="Helical" evidence="1">
    <location>
        <begin position="47"/>
        <end position="64"/>
    </location>
</feature>
<reference evidence="3 4" key="1">
    <citation type="submission" date="2020-08" db="EMBL/GenBank/DDBJ databases">
        <title>A Genomic Blueprint of the Chicken Gut Microbiome.</title>
        <authorList>
            <person name="Gilroy R."/>
            <person name="Ravi A."/>
            <person name="Getino M."/>
            <person name="Pursley I."/>
            <person name="Horton D.L."/>
            <person name="Alikhan N.-F."/>
            <person name="Baker D."/>
            <person name="Gharbi K."/>
            <person name="Hall N."/>
            <person name="Watson M."/>
            <person name="Adriaenssens E.M."/>
            <person name="Foster-Nyarko E."/>
            <person name="Jarju S."/>
            <person name="Secka A."/>
            <person name="Antonio M."/>
            <person name="Oren A."/>
            <person name="Chaudhuri R."/>
            <person name="La Ragione R.M."/>
            <person name="Hildebrand F."/>
            <person name="Pallen M.J."/>
        </authorList>
    </citation>
    <scope>NUCLEOTIDE SEQUENCE [LARGE SCALE GENOMIC DNA]</scope>
    <source>
        <strain evidence="3 4">Sa1YUN3</strain>
    </source>
</reference>
<dbReference type="Proteomes" id="UP000616346">
    <property type="component" value="Unassembled WGS sequence"/>
</dbReference>
<evidence type="ECO:0000259" key="2">
    <source>
        <dbReference type="Pfam" id="PF10882"/>
    </source>
</evidence>
<keyword evidence="1" id="KW-1133">Transmembrane helix</keyword>
<keyword evidence="1" id="KW-0812">Transmembrane</keyword>
<protein>
    <submittedName>
        <fullName evidence="3">PH domain-containing protein</fullName>
    </submittedName>
</protein>
<organism evidence="3 4">
    <name type="scientific">Phocaeicola faecium</name>
    <dbReference type="NCBI Taxonomy" id="2762213"/>
    <lineage>
        <taxon>Bacteria</taxon>
        <taxon>Pseudomonadati</taxon>
        <taxon>Bacteroidota</taxon>
        <taxon>Bacteroidia</taxon>
        <taxon>Bacteroidales</taxon>
        <taxon>Bacteroidaceae</taxon>
        <taxon>Phocaeicola</taxon>
    </lineage>
</organism>
<keyword evidence="1" id="KW-0472">Membrane</keyword>
<dbReference type="EMBL" id="JACSPQ010000005">
    <property type="protein sequence ID" value="MBD8001964.1"/>
    <property type="molecule type" value="Genomic_DNA"/>
</dbReference>
<keyword evidence="4" id="KW-1185">Reference proteome</keyword>
<name>A0ABR8VAZ6_9BACT</name>
<dbReference type="InterPro" id="IPR027783">
    <property type="entry name" value="Bacterial_PH-related"/>
</dbReference>
<comment type="caution">
    <text evidence="3">The sequence shown here is derived from an EMBL/GenBank/DDBJ whole genome shotgun (WGS) entry which is preliminary data.</text>
</comment>
<dbReference type="Pfam" id="PF10882">
    <property type="entry name" value="bPH_5"/>
    <property type="match status" value="1"/>
</dbReference>
<evidence type="ECO:0000313" key="4">
    <source>
        <dbReference type="Proteomes" id="UP000616346"/>
    </source>
</evidence>
<feature type="domain" description="Bacterial Pleckstrin homology" evidence="2">
    <location>
        <begin position="69"/>
        <end position="164"/>
    </location>
</feature>
<evidence type="ECO:0000256" key="1">
    <source>
        <dbReference type="SAM" id="Phobius"/>
    </source>
</evidence>
<sequence>MPTYKSDFRPTMKRWSIILKTILLITVILFFIRALVAPSFIDQIVSLLLGVGVLAIYVYTLSIIPSSIQLGEKEIIIQRTFGKKCIPYSIIKEAFIYNEVQGDIRYCGSNGFLGYMGIMGSTLYGKYYSYVKNPQQQVFILTKNKNYLISCENRETFIKELHTRMVTER</sequence>
<proteinExistence type="predicted"/>